<protein>
    <submittedName>
        <fullName evidence="1">Uncharacterized protein</fullName>
    </submittedName>
</protein>
<sequence>FALRMKPPFTTEAATAKVFASEVAMAATTKAI</sequence>
<name>X1MTF8_9ZZZZ</name>
<reference evidence="1" key="1">
    <citation type="journal article" date="2014" name="Front. Microbiol.">
        <title>High frequency of phylogenetically diverse reductive dehalogenase-homologous genes in deep subseafloor sedimentary metagenomes.</title>
        <authorList>
            <person name="Kawai M."/>
            <person name="Futagami T."/>
            <person name="Toyoda A."/>
            <person name="Takaki Y."/>
            <person name="Nishi S."/>
            <person name="Hori S."/>
            <person name="Arai W."/>
            <person name="Tsubouchi T."/>
            <person name="Morono Y."/>
            <person name="Uchiyama I."/>
            <person name="Ito T."/>
            <person name="Fujiyama A."/>
            <person name="Inagaki F."/>
            <person name="Takami H."/>
        </authorList>
    </citation>
    <scope>NUCLEOTIDE SEQUENCE</scope>
    <source>
        <strain evidence="1">Expedition CK06-06</strain>
    </source>
</reference>
<organism evidence="1">
    <name type="scientific">marine sediment metagenome</name>
    <dbReference type="NCBI Taxonomy" id="412755"/>
    <lineage>
        <taxon>unclassified sequences</taxon>
        <taxon>metagenomes</taxon>
        <taxon>ecological metagenomes</taxon>
    </lineage>
</organism>
<dbReference type="EMBL" id="BARV01024595">
    <property type="protein sequence ID" value="GAI34947.1"/>
    <property type="molecule type" value="Genomic_DNA"/>
</dbReference>
<feature type="non-terminal residue" evidence="1">
    <location>
        <position position="1"/>
    </location>
</feature>
<proteinExistence type="predicted"/>
<gene>
    <name evidence="1" type="ORF">S06H3_40114</name>
</gene>
<accession>X1MTF8</accession>
<dbReference type="AlphaFoldDB" id="X1MTF8"/>
<comment type="caution">
    <text evidence="1">The sequence shown here is derived from an EMBL/GenBank/DDBJ whole genome shotgun (WGS) entry which is preliminary data.</text>
</comment>
<evidence type="ECO:0000313" key="1">
    <source>
        <dbReference type="EMBL" id="GAI34947.1"/>
    </source>
</evidence>